<evidence type="ECO:0000313" key="2">
    <source>
        <dbReference type="Proteomes" id="UP000664132"/>
    </source>
</evidence>
<keyword evidence="2" id="KW-1185">Reference proteome</keyword>
<comment type="caution">
    <text evidence="1">The sequence shown here is derived from an EMBL/GenBank/DDBJ whole genome shotgun (WGS) entry which is preliminary data.</text>
</comment>
<sequence length="145" mass="15927">MTKSANASIMSVSIIPIKDSYHYYHKGVSSRPSWAYNDARQQIARKWADFMKAMPDTSNVSVQDAKYENLGGSTARLGVFSTNITVTGAGSKTKGATPFRGGSWETWFDVHYELQLVFVASNQQAKVDTGLSIEEVNKRIAAANV</sequence>
<dbReference type="EMBL" id="JAFJYH010000054">
    <property type="protein sequence ID" value="KAG4422106.1"/>
    <property type="molecule type" value="Genomic_DNA"/>
</dbReference>
<evidence type="ECO:0000313" key="1">
    <source>
        <dbReference type="EMBL" id="KAG4422106.1"/>
    </source>
</evidence>
<name>A0A8H8BRI8_9HELO</name>
<dbReference type="OrthoDB" id="5359830at2759"/>
<dbReference type="Proteomes" id="UP000664132">
    <property type="component" value="Unassembled WGS sequence"/>
</dbReference>
<accession>A0A8H8BRI8</accession>
<organism evidence="1 2">
    <name type="scientific">Cadophora malorum</name>
    <dbReference type="NCBI Taxonomy" id="108018"/>
    <lineage>
        <taxon>Eukaryota</taxon>
        <taxon>Fungi</taxon>
        <taxon>Dikarya</taxon>
        <taxon>Ascomycota</taxon>
        <taxon>Pezizomycotina</taxon>
        <taxon>Leotiomycetes</taxon>
        <taxon>Helotiales</taxon>
        <taxon>Ploettnerulaceae</taxon>
        <taxon>Cadophora</taxon>
    </lineage>
</organism>
<reference evidence="1" key="1">
    <citation type="submission" date="2021-02" db="EMBL/GenBank/DDBJ databases">
        <title>Genome sequence Cadophora malorum strain M34.</title>
        <authorList>
            <person name="Stefanovic E."/>
            <person name="Vu D."/>
            <person name="Scully C."/>
            <person name="Dijksterhuis J."/>
            <person name="Roader J."/>
            <person name="Houbraken J."/>
        </authorList>
    </citation>
    <scope>NUCLEOTIDE SEQUENCE</scope>
    <source>
        <strain evidence="1">M34</strain>
    </source>
</reference>
<dbReference type="AlphaFoldDB" id="A0A8H8BRI8"/>
<protein>
    <submittedName>
        <fullName evidence="1">Uncharacterized protein</fullName>
    </submittedName>
</protein>
<gene>
    <name evidence="1" type="ORF">IFR04_004733</name>
</gene>
<proteinExistence type="predicted"/>